<evidence type="ECO:0000256" key="1">
    <source>
        <dbReference type="ARBA" id="ARBA00001946"/>
    </source>
</evidence>
<dbReference type="AlphaFoldDB" id="B3T1L7"/>
<dbReference type="PROSITE" id="PS00893">
    <property type="entry name" value="NUDIX_BOX"/>
    <property type="match status" value="1"/>
</dbReference>
<dbReference type="InterPro" id="IPR020084">
    <property type="entry name" value="NUDIX_hydrolase_CS"/>
</dbReference>
<dbReference type="PANTHER" id="PTHR43046:SF2">
    <property type="entry name" value="8-OXO-DGTP DIPHOSPHATASE-RELATED"/>
    <property type="match status" value="1"/>
</dbReference>
<proteinExistence type="predicted"/>
<reference evidence="4" key="1">
    <citation type="journal article" date="2008" name="ISME J.">
        <title>Genomic patterns of recombination, clonal divergence and environment in marine microbial populations.</title>
        <authorList>
            <person name="Konstantinidis K.T."/>
            <person name="Delong E.F."/>
        </authorList>
    </citation>
    <scope>NUCLEOTIDE SEQUENCE</scope>
</reference>
<dbReference type="InterPro" id="IPR020476">
    <property type="entry name" value="Nudix_hydrolase"/>
</dbReference>
<dbReference type="InterPro" id="IPR015797">
    <property type="entry name" value="NUDIX_hydrolase-like_dom_sf"/>
</dbReference>
<evidence type="ECO:0000259" key="3">
    <source>
        <dbReference type="PROSITE" id="PS51462"/>
    </source>
</evidence>
<dbReference type="PANTHER" id="PTHR43046">
    <property type="entry name" value="GDP-MANNOSE MANNOSYL HYDROLASE"/>
    <property type="match status" value="1"/>
</dbReference>
<gene>
    <name evidence="4" type="ORF">ALOHA_HF4000010I05ctg1g40</name>
</gene>
<dbReference type="Gene3D" id="3.90.79.10">
    <property type="entry name" value="Nucleoside Triphosphate Pyrophosphohydrolase"/>
    <property type="match status" value="1"/>
</dbReference>
<feature type="domain" description="Nudix hydrolase" evidence="3">
    <location>
        <begin position="15"/>
        <end position="148"/>
    </location>
</feature>
<sequence length="155" mass="17279">MSKLIFGERIGRSATLRPGVSAIIFDAARQTILLTRREDNGRWCLPGGGIDAGESASEACVREVREETGLDVRVTRIAGVYTSPHQIIEYLDGNRIQPIAFSFEAEVVGGELGLSEETTDYGYFTFHEMDDLDLMEHHKERIQDAVQNYESAVVK</sequence>
<dbReference type="Pfam" id="PF00293">
    <property type="entry name" value="NUDIX"/>
    <property type="match status" value="1"/>
</dbReference>
<name>B3T1L7_9ZZZZ</name>
<dbReference type="PROSITE" id="PS51462">
    <property type="entry name" value="NUDIX"/>
    <property type="match status" value="1"/>
</dbReference>
<comment type="cofactor">
    <cofactor evidence="1">
        <name>Mg(2+)</name>
        <dbReference type="ChEBI" id="CHEBI:18420"/>
    </cofactor>
</comment>
<dbReference type="PRINTS" id="PR00502">
    <property type="entry name" value="NUDIXFAMILY"/>
</dbReference>
<evidence type="ECO:0000313" key="4">
    <source>
        <dbReference type="EMBL" id="ABZ06476.1"/>
    </source>
</evidence>
<organism evidence="4">
    <name type="scientific">uncultured marine microorganism HF4000_010I05</name>
    <dbReference type="NCBI Taxonomy" id="455517"/>
    <lineage>
        <taxon>unclassified sequences</taxon>
        <taxon>environmental samples</taxon>
    </lineage>
</organism>
<accession>B3T1L7</accession>
<protein>
    <submittedName>
        <fullName evidence="4">Putative NUDIX domain protein</fullName>
    </submittedName>
</protein>
<dbReference type="InterPro" id="IPR000086">
    <property type="entry name" value="NUDIX_hydrolase_dom"/>
</dbReference>
<keyword evidence="2" id="KW-0378">Hydrolase</keyword>
<evidence type="ECO:0000256" key="2">
    <source>
        <dbReference type="ARBA" id="ARBA00022801"/>
    </source>
</evidence>
<dbReference type="SUPFAM" id="SSF55811">
    <property type="entry name" value="Nudix"/>
    <property type="match status" value="1"/>
</dbReference>
<dbReference type="EMBL" id="EU016576">
    <property type="protein sequence ID" value="ABZ06476.1"/>
    <property type="molecule type" value="Genomic_DNA"/>
</dbReference>
<dbReference type="GO" id="GO:0016787">
    <property type="term" value="F:hydrolase activity"/>
    <property type="evidence" value="ECO:0007669"/>
    <property type="project" value="UniProtKB-KW"/>
</dbReference>